<dbReference type="EMBL" id="MG264610">
    <property type="protein sequence ID" value="AUG32113.1"/>
    <property type="molecule type" value="Genomic_DNA"/>
</dbReference>
<dbReference type="GO" id="GO:0004525">
    <property type="term" value="F:ribonuclease III activity"/>
    <property type="evidence" value="ECO:0007669"/>
    <property type="project" value="InterPro"/>
</dbReference>
<evidence type="ECO:0000256" key="2">
    <source>
        <dbReference type="ARBA" id="ARBA00022759"/>
    </source>
</evidence>
<sequence length="132" mass="14905">MTNWLKAIPALTPLRELGPLQLAWLGDAVWELHQRLRYCDVPGRNKDLHYAVVNEVKATAQADALEKLRPFLKKKELDLVRRGRNSAGRGPRNINSGAYARATGFETMVGWLFLQNPSRLAQLLDQLEEGIS</sequence>
<dbReference type="PANTHER" id="PTHR34276">
    <property type="entry name" value="MINI-RIBONUCLEASE 3"/>
    <property type="match status" value="1"/>
</dbReference>
<organism evidence="5">
    <name type="scientific">Paulinella longichromatophora</name>
    <dbReference type="NCBI Taxonomy" id="1708747"/>
    <lineage>
        <taxon>Eukaryota</taxon>
        <taxon>Sar</taxon>
        <taxon>Rhizaria</taxon>
        <taxon>Cercozoa</taxon>
        <taxon>Imbricatea</taxon>
        <taxon>Silicofilosea</taxon>
        <taxon>Euglyphida</taxon>
        <taxon>Paulinellidae</taxon>
        <taxon>Paulinella</taxon>
    </lineage>
</organism>
<dbReference type="PANTHER" id="PTHR34276:SF1">
    <property type="entry name" value="MINI-RIBONUCLEASE 3"/>
    <property type="match status" value="1"/>
</dbReference>
<dbReference type="Gene3D" id="1.10.1520.10">
    <property type="entry name" value="Ribonuclease III domain"/>
    <property type="match status" value="1"/>
</dbReference>
<dbReference type="Pfam" id="PF00636">
    <property type="entry name" value="Ribonuclease_3"/>
    <property type="match status" value="1"/>
</dbReference>
<gene>
    <name evidence="5" type="ORF">PLO_105</name>
</gene>
<reference evidence="5" key="1">
    <citation type="submission" date="2017-10" db="EMBL/GenBank/DDBJ databases">
        <title>Paulinella longichromatophora chromatophore genome.</title>
        <authorList>
            <person name="Lhee D."/>
            <person name="Yoon H.S."/>
        </authorList>
    </citation>
    <scope>NUCLEOTIDE SEQUENCE</scope>
</reference>
<dbReference type="AlphaFoldDB" id="A0A2H4ZNM4"/>
<dbReference type="PIRSF" id="PIRSF005520">
    <property type="entry name" value="UCP005520"/>
    <property type="match status" value="1"/>
</dbReference>
<keyword evidence="3" id="KW-0378">Hydrolase</keyword>
<evidence type="ECO:0000256" key="3">
    <source>
        <dbReference type="ARBA" id="ARBA00022801"/>
    </source>
</evidence>
<evidence type="ECO:0000256" key="1">
    <source>
        <dbReference type="ARBA" id="ARBA00022722"/>
    </source>
</evidence>
<dbReference type="HAMAP" id="MF_01468">
    <property type="entry name" value="RNase_Mini_III"/>
    <property type="match status" value="1"/>
</dbReference>
<dbReference type="GO" id="GO:0006396">
    <property type="term" value="P:RNA processing"/>
    <property type="evidence" value="ECO:0007669"/>
    <property type="project" value="InterPro"/>
</dbReference>
<keyword evidence="2" id="KW-0255">Endonuclease</keyword>
<feature type="domain" description="RNase III" evidence="4">
    <location>
        <begin position="21"/>
        <end position="116"/>
    </location>
</feature>
<proteinExistence type="inferred from homology"/>
<dbReference type="InterPro" id="IPR036389">
    <property type="entry name" value="RNase_III_sf"/>
</dbReference>
<protein>
    <recommendedName>
        <fullName evidence="4">RNase III domain-containing protein</fullName>
    </recommendedName>
</protein>
<geneLocation type="plastid" evidence="5"/>
<evidence type="ECO:0000259" key="4">
    <source>
        <dbReference type="Pfam" id="PF00636"/>
    </source>
</evidence>
<dbReference type="SUPFAM" id="SSF69065">
    <property type="entry name" value="RNase III domain-like"/>
    <property type="match status" value="1"/>
</dbReference>
<keyword evidence="1" id="KW-0540">Nuclease</keyword>
<name>A0A2H4ZNM4_9EUKA</name>
<evidence type="ECO:0000313" key="5">
    <source>
        <dbReference type="EMBL" id="AUG32113.1"/>
    </source>
</evidence>
<keyword evidence="5" id="KW-0934">Plastid</keyword>
<dbReference type="InterPro" id="IPR008226">
    <property type="entry name" value="Mini3_fam"/>
</dbReference>
<accession>A0A2H4ZNM4</accession>
<dbReference type="InterPro" id="IPR000999">
    <property type="entry name" value="RNase_III_dom"/>
</dbReference>